<dbReference type="VEuPathDB" id="FungiDB:PABG_11090"/>
<dbReference type="VEuPathDB" id="FungiDB:PADG_02672"/>
<dbReference type="AlphaFoldDB" id="A0A1D2J730"/>
<comment type="caution">
    <text evidence="1">The sequence shown here is derived from an EMBL/GenBank/DDBJ whole genome shotgun (WGS) entry which is preliminary data.</text>
</comment>
<dbReference type="EMBL" id="LZYO01000364">
    <property type="protein sequence ID" value="ODH14486.1"/>
    <property type="molecule type" value="Genomic_DNA"/>
</dbReference>
<evidence type="ECO:0000313" key="2">
    <source>
        <dbReference type="Proteomes" id="UP000242814"/>
    </source>
</evidence>
<name>A0A1D2J730_PARBR</name>
<dbReference type="Proteomes" id="UP000242814">
    <property type="component" value="Unassembled WGS sequence"/>
</dbReference>
<sequence>MSMNYQSIGNNNEASIAMLGLDRMKQPYHAHAQRGLGEVMFTTHIISSEHVNCSGQQSRGPLISKGAYH</sequence>
<proteinExistence type="predicted"/>
<evidence type="ECO:0000313" key="1">
    <source>
        <dbReference type="EMBL" id="ODH14486.1"/>
    </source>
</evidence>
<reference evidence="1 2" key="1">
    <citation type="submission" date="2016-06" db="EMBL/GenBank/DDBJ databases">
        <authorList>
            <person name="Kjaerup R.B."/>
            <person name="Dalgaard T.S."/>
            <person name="Juul-Madsen H.R."/>
        </authorList>
    </citation>
    <scope>NUCLEOTIDE SEQUENCE [LARGE SCALE GENOMIC DNA]</scope>
    <source>
        <strain evidence="1 2">Pb300</strain>
    </source>
</reference>
<accession>A0A1D2J730</accession>
<gene>
    <name evidence="1" type="ORF">ACO22_06570</name>
</gene>
<protein>
    <submittedName>
        <fullName evidence="1">Uncharacterized protein</fullName>
    </submittedName>
</protein>
<organism evidence="1 2">
    <name type="scientific">Paracoccidioides brasiliensis</name>
    <dbReference type="NCBI Taxonomy" id="121759"/>
    <lineage>
        <taxon>Eukaryota</taxon>
        <taxon>Fungi</taxon>
        <taxon>Dikarya</taxon>
        <taxon>Ascomycota</taxon>
        <taxon>Pezizomycotina</taxon>
        <taxon>Eurotiomycetes</taxon>
        <taxon>Eurotiomycetidae</taxon>
        <taxon>Onygenales</taxon>
        <taxon>Ajellomycetaceae</taxon>
        <taxon>Paracoccidioides</taxon>
    </lineage>
</organism>